<dbReference type="EMBL" id="LUHQ01000017">
    <property type="protein sequence ID" value="OAO89283.1"/>
    <property type="molecule type" value="Genomic_DNA"/>
</dbReference>
<comment type="caution">
    <text evidence="2">The sequence shown here is derived from an EMBL/GenBank/DDBJ whole genome shotgun (WGS) entry which is preliminary data.</text>
</comment>
<dbReference type="SUPFAM" id="SSF53067">
    <property type="entry name" value="Actin-like ATPase domain"/>
    <property type="match status" value="1"/>
</dbReference>
<feature type="region of interest" description="Disordered" evidence="1">
    <location>
        <begin position="596"/>
        <end position="649"/>
    </location>
</feature>
<evidence type="ECO:0000313" key="3">
    <source>
        <dbReference type="Proteomes" id="UP000078284"/>
    </source>
</evidence>
<feature type="compositionally biased region" description="Basic and acidic residues" evidence="1">
    <location>
        <begin position="596"/>
        <end position="606"/>
    </location>
</feature>
<dbReference type="AlphaFoldDB" id="A0A178U624"/>
<name>A0A178U624_ARATH</name>
<gene>
    <name evidence="2" type="ORF">AXX17_ATUG02280</name>
</gene>
<dbReference type="Proteomes" id="UP000078284">
    <property type="component" value="Unassembled WGS sequence"/>
</dbReference>
<feature type="compositionally biased region" description="Acidic residues" evidence="1">
    <location>
        <begin position="607"/>
        <end position="627"/>
    </location>
</feature>
<feature type="region of interest" description="Disordered" evidence="1">
    <location>
        <begin position="69"/>
        <end position="165"/>
    </location>
</feature>
<dbReference type="Gene3D" id="3.30.420.40">
    <property type="match status" value="1"/>
</dbReference>
<organism evidence="2 3">
    <name type="scientific">Arabidopsis thaliana</name>
    <name type="common">Mouse-ear cress</name>
    <dbReference type="NCBI Taxonomy" id="3702"/>
    <lineage>
        <taxon>Eukaryota</taxon>
        <taxon>Viridiplantae</taxon>
        <taxon>Streptophyta</taxon>
        <taxon>Embryophyta</taxon>
        <taxon>Tracheophyta</taxon>
        <taxon>Spermatophyta</taxon>
        <taxon>Magnoliopsida</taxon>
        <taxon>eudicotyledons</taxon>
        <taxon>Gunneridae</taxon>
        <taxon>Pentapetalae</taxon>
        <taxon>rosids</taxon>
        <taxon>malvids</taxon>
        <taxon>Brassicales</taxon>
        <taxon>Brassicaceae</taxon>
        <taxon>Camelineae</taxon>
        <taxon>Arabidopsis</taxon>
    </lineage>
</organism>
<evidence type="ECO:0000256" key="1">
    <source>
        <dbReference type="SAM" id="MobiDB-lite"/>
    </source>
</evidence>
<feature type="compositionally biased region" description="Low complexity" evidence="1">
    <location>
        <begin position="127"/>
        <end position="138"/>
    </location>
</feature>
<reference evidence="3" key="1">
    <citation type="journal article" date="2016" name="Proc. Natl. Acad. Sci. U.S.A.">
        <title>Chromosome-level assembly of Arabidopsis thaliana Ler reveals the extent of translocation and inversion polymorphisms.</title>
        <authorList>
            <person name="Zapata L."/>
            <person name="Ding J."/>
            <person name="Willing E.M."/>
            <person name="Hartwig B."/>
            <person name="Bezdan D."/>
            <person name="Jiao W.B."/>
            <person name="Patel V."/>
            <person name="Velikkakam James G."/>
            <person name="Koornneef M."/>
            <person name="Ossowski S."/>
            <person name="Schneeberger K."/>
        </authorList>
    </citation>
    <scope>NUCLEOTIDE SEQUENCE [LARGE SCALE GENOMIC DNA]</scope>
    <source>
        <strain evidence="3">cv. Landsberg erecta</strain>
    </source>
</reference>
<feature type="compositionally biased region" description="Low complexity" evidence="1">
    <location>
        <begin position="84"/>
        <end position="96"/>
    </location>
</feature>
<dbReference type="CDD" id="cd10227">
    <property type="entry name" value="ASKHA_NBD_ParM-like"/>
    <property type="match status" value="1"/>
</dbReference>
<dbReference type="InterPro" id="IPR043129">
    <property type="entry name" value="ATPase_NBD"/>
</dbReference>
<protein>
    <submittedName>
        <fullName evidence="2">Uncharacterized protein</fullName>
    </submittedName>
</protein>
<evidence type="ECO:0000313" key="2">
    <source>
        <dbReference type="EMBL" id="OAO89283.1"/>
    </source>
</evidence>
<sequence>MDELIAEELVSTEAVDGGANRIYLNEPDSSGASLAHFLGEKEYYKHVKMRKKKKKEPLKTLEECIAAAKDKYGVKKEGSKNSTPGEGEIPVPGVGENTPPSDGEIPPPGDEDIPALGEEKVHTNDLYSSYPYPSEIYPNENDPNLNKSSKSKTEEEPLEDEQGETIVSRRNNYALLDSILEQVRICPDLKALNVVKKTLAEAEIASFHKVDVLNAIGLNAVKIVGPKGEGSFPSITILEPPKMMKFGNALGIQNRFELAVNNERYILGDHAKFIETFNPLGVDSHSSTGSKNDETAFIRALGGICLYLDKYEKFDDEDINVYLAYGTPLVSASESEELEEIETRFKNNGNPIEVTFNDVPLNIRIKDIIVLPEGAAAFFSNEFTSQNVYVVDAGSQTINLAAFVNGILVPTAADTIHNGVEFYKNMYANRTAEMIAKKVKGSIESLKWPKGSTLHVCGGYSEQLADAFNELKDNNYRMEIMKPELALSRKSKSLKPIYANAAGLYFIAKEAFATASVGVRNFSGWIKSLMYQEMIRRNGMPPNPYEYISATVEPEVTQVQTIPVPVKPAKIDKAKNNAEEVKVYVGGEQVEVQEVKRSVEEPKEVEEIVEDNDEVIDNTEEQEEEQEAPQNSARSAAASAMLGIYGRRK</sequence>
<accession>A0A178U624</accession>
<feature type="compositionally biased region" description="Basic and acidic residues" evidence="1">
    <location>
        <begin position="69"/>
        <end position="79"/>
    </location>
</feature>
<proteinExistence type="predicted"/>